<evidence type="ECO:0000313" key="2">
    <source>
        <dbReference type="Proteomes" id="UP000187429"/>
    </source>
</evidence>
<protein>
    <submittedName>
        <fullName evidence="1">Uncharacterized protein</fullName>
    </submittedName>
</protein>
<evidence type="ECO:0000313" key="1">
    <source>
        <dbReference type="EMBL" id="OMJ26727.1"/>
    </source>
</evidence>
<gene>
    <name evidence="1" type="ORF">AYI69_g3862</name>
</gene>
<reference evidence="2" key="1">
    <citation type="submission" date="2017-01" db="EMBL/GenBank/DDBJ databases">
        <authorList>
            <person name="Wang Y."/>
            <person name="White M."/>
            <person name="Kvist S."/>
            <person name="Moncalvo J.-M."/>
        </authorList>
    </citation>
    <scope>NUCLEOTIDE SEQUENCE [LARGE SCALE GENOMIC DNA]</scope>
    <source>
        <strain evidence="2">ID-206-W2</strain>
    </source>
</reference>
<accession>A0A1R1YIG8</accession>
<comment type="caution">
    <text evidence="1">The sequence shown here is derived from an EMBL/GenBank/DDBJ whole genome shotgun (WGS) entry which is preliminary data.</text>
</comment>
<dbReference type="Proteomes" id="UP000187429">
    <property type="component" value="Unassembled WGS sequence"/>
</dbReference>
<name>A0A1R1YIG8_9FUNG</name>
<keyword evidence="2" id="KW-1185">Reference proteome</keyword>
<dbReference type="EMBL" id="LSSM01001393">
    <property type="protein sequence ID" value="OMJ26727.1"/>
    <property type="molecule type" value="Genomic_DNA"/>
</dbReference>
<organism evidence="1 2">
    <name type="scientific">Smittium culicis</name>
    <dbReference type="NCBI Taxonomy" id="133412"/>
    <lineage>
        <taxon>Eukaryota</taxon>
        <taxon>Fungi</taxon>
        <taxon>Fungi incertae sedis</taxon>
        <taxon>Zoopagomycota</taxon>
        <taxon>Kickxellomycotina</taxon>
        <taxon>Harpellomycetes</taxon>
        <taxon>Harpellales</taxon>
        <taxon>Legeriomycetaceae</taxon>
        <taxon>Smittium</taxon>
    </lineage>
</organism>
<proteinExistence type="predicted"/>
<dbReference type="AlphaFoldDB" id="A0A1R1YIG8"/>
<sequence>MTSSISRFDKNATTSSGKPCWTSCSVCVFFDDVFDVRCFGLMKGILNPVVSMLRPHILSVRLDHAYLNIMSRHFTGAPFWVTFADIYESFGAVLCWRLQNGWTRCLSNTGFLLLGLPIPLDPLAD</sequence>